<proteinExistence type="predicted"/>
<accession>A0A0C2G3N5</accession>
<gene>
    <name evidence="2" type="ORF">ANCDUO_14280</name>
</gene>
<protein>
    <submittedName>
        <fullName evidence="2">Uncharacterized protein</fullName>
    </submittedName>
</protein>
<feature type="region of interest" description="Disordered" evidence="1">
    <location>
        <begin position="1"/>
        <end position="21"/>
    </location>
</feature>
<feature type="compositionally biased region" description="Low complexity" evidence="1">
    <location>
        <begin position="1"/>
        <end position="19"/>
    </location>
</feature>
<evidence type="ECO:0000313" key="3">
    <source>
        <dbReference type="Proteomes" id="UP000054047"/>
    </source>
</evidence>
<dbReference type="EMBL" id="KN737126">
    <property type="protein sequence ID" value="KIH55565.1"/>
    <property type="molecule type" value="Genomic_DNA"/>
</dbReference>
<dbReference type="Proteomes" id="UP000054047">
    <property type="component" value="Unassembled WGS sequence"/>
</dbReference>
<dbReference type="AlphaFoldDB" id="A0A0C2G3N5"/>
<name>A0A0C2G3N5_9BILA</name>
<organism evidence="2 3">
    <name type="scientific">Ancylostoma duodenale</name>
    <dbReference type="NCBI Taxonomy" id="51022"/>
    <lineage>
        <taxon>Eukaryota</taxon>
        <taxon>Metazoa</taxon>
        <taxon>Ecdysozoa</taxon>
        <taxon>Nematoda</taxon>
        <taxon>Chromadorea</taxon>
        <taxon>Rhabditida</taxon>
        <taxon>Rhabditina</taxon>
        <taxon>Rhabditomorpha</taxon>
        <taxon>Strongyloidea</taxon>
        <taxon>Ancylostomatidae</taxon>
        <taxon>Ancylostomatinae</taxon>
        <taxon>Ancylostoma</taxon>
    </lineage>
</organism>
<sequence length="65" mass="6774">MNTGNDNGITITGTTPGGTSRHYVVNADKEKNFEAAKSPAPKRTAGAHLVPVTVTTQDGAPTVYF</sequence>
<evidence type="ECO:0000313" key="2">
    <source>
        <dbReference type="EMBL" id="KIH55565.1"/>
    </source>
</evidence>
<dbReference type="OrthoDB" id="6250271at2759"/>
<keyword evidence="3" id="KW-1185">Reference proteome</keyword>
<evidence type="ECO:0000256" key="1">
    <source>
        <dbReference type="SAM" id="MobiDB-lite"/>
    </source>
</evidence>
<reference evidence="2 3" key="1">
    <citation type="submission" date="2013-12" db="EMBL/GenBank/DDBJ databases">
        <title>Draft genome of the parsitic nematode Ancylostoma duodenale.</title>
        <authorList>
            <person name="Mitreva M."/>
        </authorList>
    </citation>
    <scope>NUCLEOTIDE SEQUENCE [LARGE SCALE GENOMIC DNA]</scope>
    <source>
        <strain evidence="2 3">Zhejiang</strain>
    </source>
</reference>